<comment type="caution">
    <text evidence="1">The sequence shown here is derived from an EMBL/GenBank/DDBJ whole genome shotgun (WGS) entry which is preliminary data.</text>
</comment>
<gene>
    <name evidence="1" type="ORF">C7384_105114</name>
</gene>
<dbReference type="Proteomes" id="UP000245433">
    <property type="component" value="Unassembled WGS sequence"/>
</dbReference>
<proteinExistence type="predicted"/>
<name>A0A2U1D980_9LACO</name>
<keyword evidence="2" id="KW-1185">Reference proteome</keyword>
<protein>
    <submittedName>
        <fullName evidence="1">Uncharacterized protein</fullName>
    </submittedName>
</protein>
<sequence length="59" mass="6704">MAVDYLTALKDLRDGKIEELKITPSDFAAFQKGWSQFPYQNTVRGIAHKGGQITYIRSK</sequence>
<accession>A0A2U1D980</accession>
<evidence type="ECO:0000313" key="2">
    <source>
        <dbReference type="Proteomes" id="UP000245433"/>
    </source>
</evidence>
<dbReference type="RefSeq" id="WP_089938641.1">
    <property type="nucleotide sequence ID" value="NZ_CAKOEW010000012.1"/>
</dbReference>
<dbReference type="EMBL" id="QEKT01000005">
    <property type="protein sequence ID" value="PVY84235.1"/>
    <property type="molecule type" value="Genomic_DNA"/>
</dbReference>
<organism evidence="1 2">
    <name type="scientific">Convivina intestini</name>
    <dbReference type="NCBI Taxonomy" id="1505726"/>
    <lineage>
        <taxon>Bacteria</taxon>
        <taxon>Bacillati</taxon>
        <taxon>Bacillota</taxon>
        <taxon>Bacilli</taxon>
        <taxon>Lactobacillales</taxon>
        <taxon>Lactobacillaceae</taxon>
        <taxon>Convivina</taxon>
    </lineage>
</organism>
<evidence type="ECO:0000313" key="1">
    <source>
        <dbReference type="EMBL" id="PVY84235.1"/>
    </source>
</evidence>
<reference evidence="1 2" key="1">
    <citation type="submission" date="2018-04" db="EMBL/GenBank/DDBJ databases">
        <title>Genomic Encyclopedia of Type Strains, Phase IV (KMG-IV): sequencing the most valuable type-strain genomes for metagenomic binning, comparative biology and taxonomic classification.</title>
        <authorList>
            <person name="Goeker M."/>
        </authorList>
    </citation>
    <scope>NUCLEOTIDE SEQUENCE [LARGE SCALE GENOMIC DNA]</scope>
    <source>
        <strain evidence="1 2">DSM 28795</strain>
    </source>
</reference>
<dbReference type="OrthoDB" id="2146345at2"/>
<dbReference type="AlphaFoldDB" id="A0A2U1D980"/>